<name>A0A2P2JWU9_RHIMU</name>
<reference evidence="1" key="1">
    <citation type="submission" date="2018-02" db="EMBL/GenBank/DDBJ databases">
        <title>Rhizophora mucronata_Transcriptome.</title>
        <authorList>
            <person name="Meera S.P."/>
            <person name="Sreeshan A."/>
            <person name="Augustine A."/>
        </authorList>
    </citation>
    <scope>NUCLEOTIDE SEQUENCE</scope>
    <source>
        <tissue evidence="1">Leaf</tissue>
    </source>
</reference>
<evidence type="ECO:0000313" key="1">
    <source>
        <dbReference type="EMBL" id="MBW97949.1"/>
    </source>
</evidence>
<accession>A0A2P2JWU9</accession>
<sequence length="38" mass="4577">MRCNISEYKEVILSPSYTQLFWHIKKCSQEYPCYAGFI</sequence>
<organism evidence="1">
    <name type="scientific">Rhizophora mucronata</name>
    <name type="common">Asiatic mangrove</name>
    <dbReference type="NCBI Taxonomy" id="61149"/>
    <lineage>
        <taxon>Eukaryota</taxon>
        <taxon>Viridiplantae</taxon>
        <taxon>Streptophyta</taxon>
        <taxon>Embryophyta</taxon>
        <taxon>Tracheophyta</taxon>
        <taxon>Spermatophyta</taxon>
        <taxon>Magnoliopsida</taxon>
        <taxon>eudicotyledons</taxon>
        <taxon>Gunneridae</taxon>
        <taxon>Pentapetalae</taxon>
        <taxon>rosids</taxon>
        <taxon>fabids</taxon>
        <taxon>Malpighiales</taxon>
        <taxon>Rhizophoraceae</taxon>
        <taxon>Rhizophora</taxon>
    </lineage>
</organism>
<proteinExistence type="predicted"/>
<dbReference type="EMBL" id="GGEC01017466">
    <property type="protein sequence ID" value="MBW97949.1"/>
    <property type="molecule type" value="Transcribed_RNA"/>
</dbReference>
<dbReference type="AlphaFoldDB" id="A0A2P2JWU9"/>
<protein>
    <submittedName>
        <fullName evidence="1">Uncharacterized protein</fullName>
    </submittedName>
</protein>